<dbReference type="Gene3D" id="1.25.40.10">
    <property type="entry name" value="Tetratricopeptide repeat domain"/>
    <property type="match status" value="3"/>
</dbReference>
<dbReference type="GO" id="GO:0046813">
    <property type="term" value="P:receptor-mediated virion attachment to host cell"/>
    <property type="evidence" value="ECO:0007669"/>
    <property type="project" value="TreeGrafter"/>
</dbReference>
<dbReference type="PANTHER" id="PTHR44858">
    <property type="entry name" value="TETRATRICOPEPTIDE REPEAT PROTEIN 6"/>
    <property type="match status" value="1"/>
</dbReference>
<dbReference type="OrthoDB" id="1114009at2"/>
<evidence type="ECO:0000313" key="4">
    <source>
        <dbReference type="Proteomes" id="UP000235564"/>
    </source>
</evidence>
<dbReference type="InterPro" id="IPR011990">
    <property type="entry name" value="TPR-like_helical_dom_sf"/>
</dbReference>
<dbReference type="SUPFAM" id="SSF48452">
    <property type="entry name" value="TPR-like"/>
    <property type="match status" value="2"/>
</dbReference>
<keyword evidence="2" id="KW-0802">TPR repeat</keyword>
<evidence type="ECO:0000256" key="1">
    <source>
        <dbReference type="ARBA" id="ARBA00022737"/>
    </source>
</evidence>
<protein>
    <recommendedName>
        <fullName evidence="5">Serine protease</fullName>
    </recommendedName>
</protein>
<dbReference type="Gene3D" id="2.40.10.120">
    <property type="match status" value="1"/>
</dbReference>
<gene>
    <name evidence="3" type="ORF">CJ231_04430</name>
</gene>
<evidence type="ECO:0000313" key="3">
    <source>
        <dbReference type="EMBL" id="PMC24737.1"/>
    </source>
</evidence>
<name>A0A2N6QS62_9BACT</name>
<dbReference type="GO" id="GO:0009279">
    <property type="term" value="C:cell outer membrane"/>
    <property type="evidence" value="ECO:0007669"/>
    <property type="project" value="TreeGrafter"/>
</dbReference>
<keyword evidence="1" id="KW-0677">Repeat</keyword>
<reference evidence="3 4" key="1">
    <citation type="submission" date="2017-09" db="EMBL/GenBank/DDBJ databases">
        <title>Bacterial strain isolated from the female urinary microbiota.</title>
        <authorList>
            <person name="Thomas-White K."/>
            <person name="Kumar N."/>
            <person name="Forster S."/>
            <person name="Putonti C."/>
            <person name="Lawley T."/>
            <person name="Wolfe A.J."/>
        </authorList>
    </citation>
    <scope>NUCLEOTIDE SEQUENCE [LARGE SCALE GENOMIC DNA]</scope>
    <source>
        <strain evidence="3 4">UMB0536</strain>
    </source>
</reference>
<comment type="caution">
    <text evidence="3">The sequence shown here is derived from an EMBL/GenBank/DDBJ whole genome shotgun (WGS) entry which is preliminary data.</text>
</comment>
<sequence length="547" mass="60606">MALLLGGHSQVNAQSANVKKAAKSVFSLTTFKADGTLLSSTRGVFVGENGEAISTWKPFVGADSAVVIDAQGKAMTVDVMIGANELYDVCKFKVVGNTTPAKIAASTSKVNEKVSVVGYSIKSLDIKQVPIQKVETFMDKYAYYIFSSEAPANKEGCPFVNAKGEVIGILQHANSADETHAVDAKFMNDMKVNTGLSIADPVLRQTSIRTQMPSKESEALVMLMMSREQSHKNYLKYVQDFKRLFPQSVDGYVAQANIFANKGQLAQAADEMETAIKQAKNKDVAHSEYAKLIYQQQLYQPDSTFTQWSLDKALDEATQANNINPLPVYQHQQAQIIFTKGDYQKAYDMFMALTKTSLRSGELFYEAAQAKTQLKADEKEILTLLDSAVAACPQPLTPVAAPYVLARGVAYDQIGEYKKALADYNQYDTLMLGRASHEFYYTRYKCNSQLRRYQQALNDIAHAAVLNRQEPTYLAEMASLQLKVNFYEDAIKTADLCISLAPSYADAYLIKGLAQVQNKQKKEGLETLNKAKELGDARAKDFIDKYK</sequence>
<accession>A0A2N6QS62</accession>
<dbReference type="InterPro" id="IPR019734">
    <property type="entry name" value="TPR_rpt"/>
</dbReference>
<dbReference type="InterPro" id="IPR009003">
    <property type="entry name" value="Peptidase_S1_PA"/>
</dbReference>
<evidence type="ECO:0008006" key="5">
    <source>
        <dbReference type="Google" id="ProtNLM"/>
    </source>
</evidence>
<proteinExistence type="predicted"/>
<dbReference type="PANTHER" id="PTHR44858:SF1">
    <property type="entry name" value="UDP-N-ACETYLGLUCOSAMINE--PEPTIDE N-ACETYLGLUCOSAMINYLTRANSFERASE SPINDLY-RELATED"/>
    <property type="match status" value="1"/>
</dbReference>
<dbReference type="Proteomes" id="UP000235564">
    <property type="component" value="Unassembled WGS sequence"/>
</dbReference>
<dbReference type="SUPFAM" id="SSF50494">
    <property type="entry name" value="Trypsin-like serine proteases"/>
    <property type="match status" value="1"/>
</dbReference>
<dbReference type="EMBL" id="PNGJ01000003">
    <property type="protein sequence ID" value="PMC24737.1"/>
    <property type="molecule type" value="Genomic_DNA"/>
</dbReference>
<dbReference type="InterPro" id="IPR050498">
    <property type="entry name" value="Ycf3"/>
</dbReference>
<dbReference type="SMART" id="SM00028">
    <property type="entry name" value="TPR"/>
    <property type="match status" value="5"/>
</dbReference>
<dbReference type="AlphaFoldDB" id="A0A2N6QS62"/>
<organism evidence="3 4">
    <name type="scientific">Hoylesella buccalis</name>
    <dbReference type="NCBI Taxonomy" id="28127"/>
    <lineage>
        <taxon>Bacteria</taxon>
        <taxon>Pseudomonadati</taxon>
        <taxon>Bacteroidota</taxon>
        <taxon>Bacteroidia</taxon>
        <taxon>Bacteroidales</taxon>
        <taxon>Prevotellaceae</taxon>
        <taxon>Hoylesella</taxon>
    </lineage>
</organism>
<evidence type="ECO:0000256" key="2">
    <source>
        <dbReference type="ARBA" id="ARBA00022803"/>
    </source>
</evidence>